<keyword evidence="8" id="KW-1185">Reference proteome</keyword>
<evidence type="ECO:0000256" key="4">
    <source>
        <dbReference type="ARBA" id="ARBA00023136"/>
    </source>
</evidence>
<evidence type="ECO:0000313" key="7">
    <source>
        <dbReference type="EMBL" id="SDI50594.1"/>
    </source>
</evidence>
<dbReference type="PRINTS" id="PR00728">
    <property type="entry name" value="SIGNALPTASE"/>
</dbReference>
<dbReference type="GO" id="GO:0006465">
    <property type="term" value="P:signal peptide processing"/>
    <property type="evidence" value="ECO:0007669"/>
    <property type="project" value="UniProtKB-UniRule"/>
</dbReference>
<evidence type="ECO:0000256" key="3">
    <source>
        <dbReference type="ARBA" id="ARBA00022989"/>
    </source>
</evidence>
<protein>
    <recommendedName>
        <fullName evidence="5">Signal peptidase I</fullName>
        <ecNumber evidence="5">3.4.21.89</ecNumber>
    </recommendedName>
</protein>
<dbReference type="EMBL" id="FNDU01000008">
    <property type="protein sequence ID" value="SDI50594.1"/>
    <property type="molecule type" value="Genomic_DNA"/>
</dbReference>
<dbReference type="SUPFAM" id="SSF51306">
    <property type="entry name" value="LexA/Signal peptidase"/>
    <property type="match status" value="1"/>
</dbReference>
<keyword evidence="2 6" id="KW-0812">Transmembrane</keyword>
<feature type="transmembrane region" description="Helical" evidence="6">
    <location>
        <begin position="148"/>
        <end position="167"/>
    </location>
</feature>
<gene>
    <name evidence="7" type="ORF">SAMN05216352_108151</name>
</gene>
<evidence type="ECO:0000256" key="5">
    <source>
        <dbReference type="NCBIfam" id="TIGR02228"/>
    </source>
</evidence>
<dbReference type="STRING" id="930129.SAMN05216352_108151"/>
<dbReference type="RefSeq" id="WP_170031427.1">
    <property type="nucleotide sequence ID" value="NZ_FNDU01000008.1"/>
</dbReference>
<dbReference type="AlphaFoldDB" id="A0A1G8L4G8"/>
<keyword evidence="3 6" id="KW-1133">Transmembrane helix</keyword>
<organism evidence="7 8">
    <name type="scientific">Alteribacillus bidgolensis</name>
    <dbReference type="NCBI Taxonomy" id="930129"/>
    <lineage>
        <taxon>Bacteria</taxon>
        <taxon>Bacillati</taxon>
        <taxon>Bacillota</taxon>
        <taxon>Bacilli</taxon>
        <taxon>Bacillales</taxon>
        <taxon>Bacillaceae</taxon>
        <taxon>Alteribacillus</taxon>
    </lineage>
</organism>
<sequence length="183" mass="20441">MAKRLVRFSFNRLLVVLFVLFLAAVFLIVQGRMNPDQVPSLFGYHPLTVLSNSMEPEFSAGDMVIAKQVNPETIETGDVITYYDEESQIITHRVIETTTESGEAVFQTQGDNNNVEDDYVVAADQVIGTVNFSLPYGGYVAEFLRSPLGMVLFIIIPVCTFVGITIYERLGKDEESEQSEQTI</sequence>
<evidence type="ECO:0000256" key="1">
    <source>
        <dbReference type="ARBA" id="ARBA00004370"/>
    </source>
</evidence>
<evidence type="ECO:0000256" key="2">
    <source>
        <dbReference type="ARBA" id="ARBA00022692"/>
    </source>
</evidence>
<dbReference type="PANTHER" id="PTHR10806">
    <property type="entry name" value="SIGNAL PEPTIDASE COMPLEX CATALYTIC SUBUNIT SEC11"/>
    <property type="match status" value="1"/>
</dbReference>
<dbReference type="PANTHER" id="PTHR10806:SF6">
    <property type="entry name" value="SIGNAL PEPTIDASE COMPLEX CATALYTIC SUBUNIT SEC11"/>
    <property type="match status" value="1"/>
</dbReference>
<dbReference type="CDD" id="cd06530">
    <property type="entry name" value="S26_SPase_I"/>
    <property type="match status" value="1"/>
</dbReference>
<dbReference type="Gene3D" id="2.10.109.10">
    <property type="entry name" value="Umud Fragment, subunit A"/>
    <property type="match status" value="1"/>
</dbReference>
<dbReference type="InterPro" id="IPR001733">
    <property type="entry name" value="Peptidase_S26B"/>
</dbReference>
<dbReference type="GO" id="GO:0009003">
    <property type="term" value="F:signal peptidase activity"/>
    <property type="evidence" value="ECO:0007669"/>
    <property type="project" value="UniProtKB-EC"/>
</dbReference>
<dbReference type="InterPro" id="IPR036286">
    <property type="entry name" value="LexA/Signal_pep-like_sf"/>
</dbReference>
<proteinExistence type="predicted"/>
<evidence type="ECO:0000313" key="8">
    <source>
        <dbReference type="Proteomes" id="UP000199017"/>
    </source>
</evidence>
<evidence type="ECO:0000256" key="6">
    <source>
        <dbReference type="SAM" id="Phobius"/>
    </source>
</evidence>
<accession>A0A1G8L4G8</accession>
<dbReference type="NCBIfam" id="TIGR02228">
    <property type="entry name" value="sigpep_I_arch"/>
    <property type="match status" value="1"/>
</dbReference>
<name>A0A1G8L4G8_9BACI</name>
<dbReference type="Proteomes" id="UP000199017">
    <property type="component" value="Unassembled WGS sequence"/>
</dbReference>
<dbReference type="EC" id="3.4.21.89" evidence="5"/>
<keyword evidence="4 6" id="KW-0472">Membrane</keyword>
<dbReference type="InterPro" id="IPR019533">
    <property type="entry name" value="Peptidase_S26"/>
</dbReference>
<dbReference type="GO" id="GO:0004252">
    <property type="term" value="F:serine-type endopeptidase activity"/>
    <property type="evidence" value="ECO:0007669"/>
    <property type="project" value="UniProtKB-UniRule"/>
</dbReference>
<reference evidence="7 8" key="1">
    <citation type="submission" date="2016-10" db="EMBL/GenBank/DDBJ databases">
        <authorList>
            <person name="de Groot N.N."/>
        </authorList>
    </citation>
    <scope>NUCLEOTIDE SEQUENCE [LARGE SCALE GENOMIC DNA]</scope>
    <source>
        <strain evidence="8">P4B,CCM 7963,CECT 7998,DSM 25260,IBRC-M 10614,KCTC 13821</strain>
    </source>
</reference>
<dbReference type="GO" id="GO:0016020">
    <property type="term" value="C:membrane"/>
    <property type="evidence" value="ECO:0007669"/>
    <property type="project" value="UniProtKB-SubCell"/>
</dbReference>
<comment type="subcellular location">
    <subcellularLocation>
        <location evidence="1">Membrane</location>
    </subcellularLocation>
</comment>